<dbReference type="Proteomes" id="UP000053097">
    <property type="component" value="Unassembled WGS sequence"/>
</dbReference>
<dbReference type="HAMAP" id="MF_03054">
    <property type="entry name" value="CTU2"/>
    <property type="match status" value="1"/>
</dbReference>
<dbReference type="SUPFAM" id="SSF52402">
    <property type="entry name" value="Adenine nucleotide alpha hydrolases-like"/>
    <property type="match status" value="1"/>
</dbReference>
<evidence type="ECO:0000313" key="7">
    <source>
        <dbReference type="Proteomes" id="UP000279307"/>
    </source>
</evidence>
<dbReference type="EMBL" id="KK107109">
    <property type="protein sequence ID" value="EZA59053.1"/>
    <property type="molecule type" value="Genomic_DNA"/>
</dbReference>
<reference evidence="4 6" key="1">
    <citation type="journal article" date="2014" name="Curr. Biol.">
        <title>The genome of the clonal raider ant Cerapachys biroi.</title>
        <authorList>
            <person name="Oxley P.R."/>
            <person name="Ji L."/>
            <person name="Fetter-Pruneda I."/>
            <person name="McKenzie S.K."/>
            <person name="Li C."/>
            <person name="Hu H."/>
            <person name="Zhang G."/>
            <person name="Kronauer D.J."/>
        </authorList>
    </citation>
    <scope>NUCLEOTIDE SEQUENCE [LARGE SCALE GENOMIC DNA]</scope>
</reference>
<organism evidence="4 6">
    <name type="scientific">Ooceraea biroi</name>
    <name type="common">Clonal raider ant</name>
    <name type="synonym">Cerapachys biroi</name>
    <dbReference type="NCBI Taxonomy" id="2015173"/>
    <lineage>
        <taxon>Eukaryota</taxon>
        <taxon>Metazoa</taxon>
        <taxon>Ecdysozoa</taxon>
        <taxon>Arthropoda</taxon>
        <taxon>Hexapoda</taxon>
        <taxon>Insecta</taxon>
        <taxon>Pterygota</taxon>
        <taxon>Neoptera</taxon>
        <taxon>Endopterygota</taxon>
        <taxon>Hymenoptera</taxon>
        <taxon>Apocrita</taxon>
        <taxon>Aculeata</taxon>
        <taxon>Formicoidea</taxon>
        <taxon>Formicidae</taxon>
        <taxon>Dorylinae</taxon>
        <taxon>Ooceraea</taxon>
    </lineage>
</organism>
<dbReference type="GO" id="GO:0016779">
    <property type="term" value="F:nucleotidyltransferase activity"/>
    <property type="evidence" value="ECO:0007669"/>
    <property type="project" value="UniProtKB-UniRule"/>
</dbReference>
<evidence type="ECO:0000313" key="5">
    <source>
        <dbReference type="EMBL" id="RLU19939.1"/>
    </source>
</evidence>
<dbReference type="InterPro" id="IPR014729">
    <property type="entry name" value="Rossmann-like_a/b/a_fold"/>
</dbReference>
<name>A0A026WSU3_OOCBI</name>
<dbReference type="OMA" id="KQRKQMM"/>
<dbReference type="InterPro" id="IPR019407">
    <property type="entry name" value="CTU2"/>
</dbReference>
<dbReference type="Gene3D" id="3.40.50.620">
    <property type="entry name" value="HUPs"/>
    <property type="match status" value="1"/>
</dbReference>
<proteinExistence type="inferred from homology"/>
<dbReference type="GO" id="GO:0032447">
    <property type="term" value="P:protein urmylation"/>
    <property type="evidence" value="ECO:0007669"/>
    <property type="project" value="UniProtKB-UniRule"/>
</dbReference>
<dbReference type="GO" id="GO:0016783">
    <property type="term" value="F:sulfurtransferase activity"/>
    <property type="evidence" value="ECO:0007669"/>
    <property type="project" value="TreeGrafter"/>
</dbReference>
<dbReference type="Pfam" id="PF10288">
    <property type="entry name" value="CTU2"/>
    <property type="match status" value="1"/>
</dbReference>
<dbReference type="OrthoDB" id="25129at2759"/>
<dbReference type="EMBL" id="QOIP01000008">
    <property type="protein sequence ID" value="RLU19939.1"/>
    <property type="molecule type" value="Genomic_DNA"/>
</dbReference>
<comment type="similarity">
    <text evidence="3">Belongs to the CTU2/NCS2 family.</text>
</comment>
<keyword evidence="6" id="KW-1185">Reference proteome</keyword>
<evidence type="ECO:0000256" key="1">
    <source>
        <dbReference type="ARBA" id="ARBA00022490"/>
    </source>
</evidence>
<sequence length="461" mass="51776">MCSLNDCSYNDNNEIHEFTKDLSTDATLCRKCRSKDIDILLVGQSGYCNACFLTATNHKFRAALGKSKIIRHGNSVLVDYSGELNSTVLLHLIKTGMSESVHKKLIFKTVVLYIDDSTVMKETDEERCAVRSKIIEQIKDFAFTGYTVSLSEVLKKEDDVNIKLVDHDQEVDNENNDQLLTILAKLPDDTSRLDLLFQLRRKLLIVAARKLNCDKILQADCATDVATKVLANICLGRSAQLSTLANFCDARCADVKILKPMRDFTQQELLHYSEYYKIDSLKLRDLGVSGPATSIQALTQKFTTGLESQFSGTVSVVFRTAEKLSARGNENQDVENNCVLCDAKLDNESSDQVSAIRAIRVSRIVSSDCVLIKNLSRNMEKGESNCESSQPDDKECSANCCRSNKKKRASSEDIQKYLCYSCRLIFRNLNIPNALPAPLLSTIEQRLALRNMRREINDFLL</sequence>
<dbReference type="PANTHER" id="PTHR20882:SF14">
    <property type="entry name" value="CYTOPLASMIC TRNA 2-THIOLATION PROTEIN 2"/>
    <property type="match status" value="1"/>
</dbReference>
<dbReference type="STRING" id="2015173.A0A026WSU3"/>
<evidence type="ECO:0000256" key="2">
    <source>
        <dbReference type="ARBA" id="ARBA00022694"/>
    </source>
</evidence>
<dbReference type="GO" id="GO:0002143">
    <property type="term" value="P:tRNA wobble position uridine thiolation"/>
    <property type="evidence" value="ECO:0007669"/>
    <property type="project" value="TreeGrafter"/>
</dbReference>
<comment type="pathway">
    <text evidence="3">tRNA modification; 5-methoxycarbonylmethyl-2-thiouridine-tRNA biosynthesis.</text>
</comment>
<reference evidence="5" key="3">
    <citation type="submission" date="2018-07" db="EMBL/GenBank/DDBJ databases">
        <authorList>
            <person name="Mckenzie S.K."/>
            <person name="Kronauer D.J.C."/>
        </authorList>
    </citation>
    <scope>NUCLEOTIDE SEQUENCE</scope>
    <source>
        <strain evidence="5">Clonal line C1</strain>
    </source>
</reference>
<accession>A0A026WSU3</accession>
<comment type="function">
    <text evidence="3">Plays a central role in 2-thiolation of mcm(5)S(2)U at tRNA wobble positions of tRNA(Lys), tRNA(Glu) and tRNA(Gln). May act by forming a heterodimer with NCS6/CTU1 that ligates sulfur from thiocarboxylated URM1 onto the uridine of tRNAs at wobble position.</text>
</comment>
<dbReference type="GO" id="GO:0000049">
    <property type="term" value="F:tRNA binding"/>
    <property type="evidence" value="ECO:0007669"/>
    <property type="project" value="InterPro"/>
</dbReference>
<dbReference type="GO" id="GO:0005829">
    <property type="term" value="C:cytosol"/>
    <property type="evidence" value="ECO:0007669"/>
    <property type="project" value="TreeGrafter"/>
</dbReference>
<keyword evidence="1 3" id="KW-0963">Cytoplasm</keyword>
<evidence type="ECO:0000256" key="3">
    <source>
        <dbReference type="HAMAP-Rule" id="MF_03054"/>
    </source>
</evidence>
<dbReference type="PANTHER" id="PTHR20882">
    <property type="entry name" value="CYTOPLASMIC TRNA 2-THIOLATION PROTEIN 2"/>
    <property type="match status" value="1"/>
</dbReference>
<comment type="subcellular location">
    <subcellularLocation>
        <location evidence="3">Cytoplasm</location>
    </subcellularLocation>
</comment>
<gene>
    <name evidence="5" type="ORF">DMN91_008498</name>
    <name evidence="4" type="ORF">X777_15694</name>
</gene>
<dbReference type="Proteomes" id="UP000279307">
    <property type="component" value="Chromosome 8"/>
</dbReference>
<evidence type="ECO:0000313" key="4">
    <source>
        <dbReference type="EMBL" id="EZA59053.1"/>
    </source>
</evidence>
<protein>
    <recommendedName>
        <fullName evidence="3">Cytoplasmic tRNA 2-thiolation protein 2</fullName>
    </recommendedName>
</protein>
<dbReference type="AlphaFoldDB" id="A0A026WSU3"/>
<dbReference type="UniPathway" id="UPA00988"/>
<reference evidence="5 7" key="2">
    <citation type="journal article" date="2018" name="Genome Res.">
        <title>The genomic architecture and molecular evolution of ant odorant receptors.</title>
        <authorList>
            <person name="McKenzie S.K."/>
            <person name="Kronauer D.J.C."/>
        </authorList>
    </citation>
    <scope>NUCLEOTIDE SEQUENCE [LARGE SCALE GENOMIC DNA]</scope>
    <source>
        <strain evidence="5">Clonal line C1</strain>
    </source>
</reference>
<evidence type="ECO:0000313" key="6">
    <source>
        <dbReference type="Proteomes" id="UP000053097"/>
    </source>
</evidence>
<keyword evidence="2 3" id="KW-0819">tRNA processing</keyword>